<comment type="subcellular location">
    <subcellularLocation>
        <location evidence="1">Endoplasmic reticulum membrane</location>
        <topology evidence="1">Single-pass type I membrane protein</topology>
    </subcellularLocation>
</comment>
<sequence>MAKLVCLLALTCLLSQSTNARVTNTVKSETVGPQHTIAAKASVASTVPYAPKSRTVSKSTLPTAPKSTDRILEVTTSAFHLPSFDEIYTSNGCVPPDSYNGYRRIYLNLTREWAYPAGVSKQVIAVNGEFPAPPVVGVEGEILQVTVFNNLEEPTSIHWHGLHGFYQRHGLTVYDGSSFAAQCPIPVGASFTQFIALFQTGTYWYHSHSGLQYGDGLRAAVVVLPRCQRPLLRGVESFVITVTEHYFNTSTESQAAFLSPSDTVGIISPDTGLINGVGQFDCKNALPINHTCRAVTKPYTVKVLPNKVYMLRFAAISSIGAFNVSIAGHKMTVIEADGDDMVPVEVPEFEMSIGQRITALIRTDARPARNYQILARMSLSNVQSPYSYFNNNFTAVLHYQGAPVPTWTNMIKSTEIRLNTLHDYDPIPVYGYKETTDYSVKCPTQHAHFGPCYLDKRIIPGSHPSKKVYCPKEVDKRIQIYWGFFQTNQTGTFYPFMTYSVNGVHVETNSSWVATPIPILGLVKGDLPLPSKSNPIFLELGDVVEIVISNAGRQSHTWHLHGQSFYITARGTSNTDNITAEMVQNATRLEGAAYRDSIFMPVDSWFALRFKADNEGVWPMHCHIDFHLLTGMAVNFIVGKKKIQEELYIPSEWYDTCNAARAEVVRAQDDDESDDTAAGTAKIRVEDVQFTHYFPNNPFKTIVPGQPTECLIGMKNLGIKNETYTVYGLTGALVSPQNLSTIIKNLTAVRYIVTLEPYEEATLPYKIKVDLDSMDVGLVVLVDYIDSEENPLRGLGFSDTVKITSPISTFDIQTLSVYVLLVAFVGIVGYFTYTTFLVQYLPQSPPKRKTRSSTTAGPSSSSSVVAAGGSSPGKSDENGSSAPTDPGKVNMDWIPDHLKNEKSPKMKKRK</sequence>
<dbReference type="GO" id="GO:0016491">
    <property type="term" value="F:oxidoreductase activity"/>
    <property type="evidence" value="ECO:0007669"/>
    <property type="project" value="UniProtKB-KW"/>
</dbReference>
<dbReference type="GeneID" id="42006320"/>
<dbReference type="PANTHER" id="PTHR11709:SF511">
    <property type="entry name" value="LACCASE"/>
    <property type="match status" value="1"/>
</dbReference>
<evidence type="ECO:0000256" key="2">
    <source>
        <dbReference type="ARBA" id="ARBA00010609"/>
    </source>
</evidence>
<keyword evidence="6" id="KW-0256">Endoplasmic reticulum</keyword>
<evidence type="ECO:0000259" key="16">
    <source>
        <dbReference type="Pfam" id="PF00394"/>
    </source>
</evidence>
<dbReference type="InterPro" id="IPR045087">
    <property type="entry name" value="Cu-oxidase_fam"/>
</dbReference>
<feature type="domain" description="Plastocyanin-like" evidence="18">
    <location>
        <begin position="112"/>
        <end position="226"/>
    </location>
</feature>
<dbReference type="Gene3D" id="2.60.40.420">
    <property type="entry name" value="Cupredoxins - blue copper proteins"/>
    <property type="match status" value="3"/>
</dbReference>
<dbReference type="STRING" id="1806994.A0A507BN86"/>
<evidence type="ECO:0000256" key="12">
    <source>
        <dbReference type="ARBA" id="ARBA00038311"/>
    </source>
</evidence>
<feature type="domain" description="Plastocyanin-like" evidence="17">
    <location>
        <begin position="527"/>
        <end position="640"/>
    </location>
</feature>
<evidence type="ECO:0000256" key="7">
    <source>
        <dbReference type="ARBA" id="ARBA00022989"/>
    </source>
</evidence>
<keyword evidence="4" id="KW-0479">Metal-binding</keyword>
<comment type="function">
    <text evidence="11">Is probably involved in a pathway contributing to genomic integrity.</text>
</comment>
<keyword evidence="3 14" id="KW-0812">Transmembrane</keyword>
<dbReference type="GO" id="GO:0005507">
    <property type="term" value="F:copper ion binding"/>
    <property type="evidence" value="ECO:0007669"/>
    <property type="project" value="InterPro"/>
</dbReference>
<comment type="similarity">
    <text evidence="12">Belongs to the IRC22 family.</text>
</comment>
<evidence type="ECO:0000256" key="8">
    <source>
        <dbReference type="ARBA" id="ARBA00023002"/>
    </source>
</evidence>
<comment type="similarity">
    <text evidence="2">Belongs to the multicopper oxidase family.</text>
</comment>
<feature type="region of interest" description="Disordered" evidence="13">
    <location>
        <begin position="844"/>
        <end position="910"/>
    </location>
</feature>
<evidence type="ECO:0000259" key="17">
    <source>
        <dbReference type="Pfam" id="PF07731"/>
    </source>
</evidence>
<evidence type="ECO:0000259" key="18">
    <source>
        <dbReference type="Pfam" id="PF07732"/>
    </source>
</evidence>
<feature type="compositionally biased region" description="Low complexity" evidence="13">
    <location>
        <begin position="852"/>
        <end position="873"/>
    </location>
</feature>
<dbReference type="Proteomes" id="UP000319731">
    <property type="component" value="Unassembled WGS sequence"/>
</dbReference>
<accession>A0A507BN86</accession>
<dbReference type="InterPro" id="IPR002355">
    <property type="entry name" value="Cu_oxidase_Cu_BS"/>
</dbReference>
<keyword evidence="10 14" id="KW-0472">Membrane</keyword>
<evidence type="ECO:0000256" key="15">
    <source>
        <dbReference type="SAM" id="SignalP"/>
    </source>
</evidence>
<comment type="caution">
    <text evidence="19">The sequence shown here is derived from an EMBL/GenBank/DDBJ whole genome shotgun (WGS) entry which is preliminary data.</text>
</comment>
<evidence type="ECO:0000256" key="3">
    <source>
        <dbReference type="ARBA" id="ARBA00022692"/>
    </source>
</evidence>
<evidence type="ECO:0000256" key="1">
    <source>
        <dbReference type="ARBA" id="ARBA00004115"/>
    </source>
</evidence>
<feature type="transmembrane region" description="Helical" evidence="14">
    <location>
        <begin position="815"/>
        <end position="841"/>
    </location>
</feature>
<evidence type="ECO:0000256" key="5">
    <source>
        <dbReference type="ARBA" id="ARBA00022729"/>
    </source>
</evidence>
<evidence type="ECO:0000256" key="9">
    <source>
        <dbReference type="ARBA" id="ARBA00023008"/>
    </source>
</evidence>
<feature type="signal peptide" evidence="15">
    <location>
        <begin position="1"/>
        <end position="20"/>
    </location>
</feature>
<feature type="chain" id="PRO_5021489747" evidence="15">
    <location>
        <begin position="21"/>
        <end position="910"/>
    </location>
</feature>
<dbReference type="InterPro" id="IPR011706">
    <property type="entry name" value="Cu-oxidase_C"/>
</dbReference>
<evidence type="ECO:0000256" key="10">
    <source>
        <dbReference type="ARBA" id="ARBA00023136"/>
    </source>
</evidence>
<feature type="compositionally biased region" description="Basic and acidic residues" evidence="13">
    <location>
        <begin position="894"/>
        <end position="904"/>
    </location>
</feature>
<name>A0A507BN86_9FUNG</name>
<evidence type="ECO:0000256" key="14">
    <source>
        <dbReference type="SAM" id="Phobius"/>
    </source>
</evidence>
<evidence type="ECO:0000256" key="6">
    <source>
        <dbReference type="ARBA" id="ARBA00022824"/>
    </source>
</evidence>
<dbReference type="Pfam" id="PF03896">
    <property type="entry name" value="TRAP_alpha"/>
    <property type="match status" value="1"/>
</dbReference>
<dbReference type="OrthoDB" id="1926781at2759"/>
<keyword evidence="8" id="KW-0560">Oxidoreductase</keyword>
<keyword evidence="20" id="KW-1185">Reference proteome</keyword>
<keyword evidence="9" id="KW-0186">Copper</keyword>
<dbReference type="EMBL" id="QEAO01000042">
    <property type="protein sequence ID" value="TPX31590.1"/>
    <property type="molecule type" value="Genomic_DNA"/>
</dbReference>
<dbReference type="InterPro" id="IPR011707">
    <property type="entry name" value="Cu-oxidase-like_N"/>
</dbReference>
<feature type="domain" description="Plastocyanin-like" evidence="16">
    <location>
        <begin position="236"/>
        <end position="402"/>
    </location>
</feature>
<dbReference type="RefSeq" id="XP_031022984.1">
    <property type="nucleotide sequence ID" value="XM_031171023.1"/>
</dbReference>
<dbReference type="InterPro" id="IPR008972">
    <property type="entry name" value="Cupredoxin"/>
</dbReference>
<evidence type="ECO:0000256" key="13">
    <source>
        <dbReference type="SAM" id="MobiDB-lite"/>
    </source>
</evidence>
<dbReference type="GO" id="GO:0005789">
    <property type="term" value="C:endoplasmic reticulum membrane"/>
    <property type="evidence" value="ECO:0007669"/>
    <property type="project" value="UniProtKB-SubCell"/>
</dbReference>
<proteinExistence type="inferred from homology"/>
<gene>
    <name evidence="19" type="ORF">SmJEL517_g05095</name>
</gene>
<dbReference type="Pfam" id="PF07731">
    <property type="entry name" value="Cu-oxidase_2"/>
    <property type="match status" value="1"/>
</dbReference>
<evidence type="ECO:0000313" key="19">
    <source>
        <dbReference type="EMBL" id="TPX31590.1"/>
    </source>
</evidence>
<protein>
    <submittedName>
        <fullName evidence="19">Uncharacterized protein</fullName>
    </submittedName>
</protein>
<dbReference type="AlphaFoldDB" id="A0A507BN86"/>
<dbReference type="PROSITE" id="PS00079">
    <property type="entry name" value="MULTICOPPER_OXIDASE1"/>
    <property type="match status" value="2"/>
</dbReference>
<keyword evidence="7 14" id="KW-1133">Transmembrane helix</keyword>
<reference evidence="19 20" key="1">
    <citation type="journal article" date="2019" name="Sci. Rep.">
        <title>Comparative genomics of chytrid fungi reveal insights into the obligate biotrophic and pathogenic lifestyle of Synchytrium endobioticum.</title>
        <authorList>
            <person name="van de Vossenberg B.T.L.H."/>
            <person name="Warris S."/>
            <person name="Nguyen H.D.T."/>
            <person name="van Gent-Pelzer M.P.E."/>
            <person name="Joly D.L."/>
            <person name="van de Geest H.C."/>
            <person name="Bonants P.J.M."/>
            <person name="Smith D.S."/>
            <person name="Levesque C.A."/>
            <person name="van der Lee T.A.J."/>
        </authorList>
    </citation>
    <scope>NUCLEOTIDE SEQUENCE [LARGE SCALE GENOMIC DNA]</scope>
    <source>
        <strain evidence="19 20">JEL517</strain>
    </source>
</reference>
<dbReference type="InterPro" id="IPR001117">
    <property type="entry name" value="Cu-oxidase_2nd"/>
</dbReference>
<dbReference type="CDD" id="cd04206">
    <property type="entry name" value="CuRO_1_LCC_like"/>
    <property type="match status" value="1"/>
</dbReference>
<dbReference type="InterPro" id="IPR033138">
    <property type="entry name" value="Cu_oxidase_CS"/>
</dbReference>
<evidence type="ECO:0000256" key="4">
    <source>
        <dbReference type="ARBA" id="ARBA00022723"/>
    </source>
</evidence>
<organism evidence="19 20">
    <name type="scientific">Synchytrium microbalum</name>
    <dbReference type="NCBI Taxonomy" id="1806994"/>
    <lineage>
        <taxon>Eukaryota</taxon>
        <taxon>Fungi</taxon>
        <taxon>Fungi incertae sedis</taxon>
        <taxon>Chytridiomycota</taxon>
        <taxon>Chytridiomycota incertae sedis</taxon>
        <taxon>Chytridiomycetes</taxon>
        <taxon>Synchytriales</taxon>
        <taxon>Synchytriaceae</taxon>
        <taxon>Synchytrium</taxon>
    </lineage>
</organism>
<evidence type="ECO:0000256" key="11">
    <source>
        <dbReference type="ARBA" id="ARBA00037565"/>
    </source>
</evidence>
<dbReference type="SUPFAM" id="SSF49503">
    <property type="entry name" value="Cupredoxins"/>
    <property type="match status" value="3"/>
</dbReference>
<dbReference type="PANTHER" id="PTHR11709">
    <property type="entry name" value="MULTI-COPPER OXIDASE"/>
    <property type="match status" value="1"/>
</dbReference>
<dbReference type="InterPro" id="IPR005595">
    <property type="entry name" value="TRAP_alpha"/>
</dbReference>
<dbReference type="Pfam" id="PF00394">
    <property type="entry name" value="Cu-oxidase"/>
    <property type="match status" value="1"/>
</dbReference>
<dbReference type="PROSITE" id="PS00080">
    <property type="entry name" value="MULTICOPPER_OXIDASE2"/>
    <property type="match status" value="1"/>
</dbReference>
<evidence type="ECO:0000313" key="20">
    <source>
        <dbReference type="Proteomes" id="UP000319731"/>
    </source>
</evidence>
<keyword evidence="5 15" id="KW-0732">Signal</keyword>
<dbReference type="Pfam" id="PF07732">
    <property type="entry name" value="Cu-oxidase_3"/>
    <property type="match status" value="1"/>
</dbReference>